<comment type="caution">
    <text evidence="2">The sequence shown here is derived from an EMBL/GenBank/DDBJ whole genome shotgun (WGS) entry which is preliminary data.</text>
</comment>
<sequence length="84" mass="10162">MDNDAYRLGLKSYARNRGNYKNPYPRSDSRHNDFERGWTQGLKRMPESVANEFSRQNYRAEMEKMAELKRERERVKDAYLKRKG</sequence>
<accession>A0ABW3UD62</accession>
<dbReference type="RefSeq" id="WP_230438152.1">
    <property type="nucleotide sequence ID" value="NZ_CP087715.1"/>
</dbReference>
<evidence type="ECO:0000313" key="2">
    <source>
        <dbReference type="EMBL" id="MFD1218132.1"/>
    </source>
</evidence>
<reference evidence="3" key="1">
    <citation type="journal article" date="2019" name="Int. J. Syst. Evol. Microbiol.">
        <title>The Global Catalogue of Microorganisms (GCM) 10K type strain sequencing project: providing services to taxonomists for standard genome sequencing and annotation.</title>
        <authorList>
            <consortium name="The Broad Institute Genomics Platform"/>
            <consortium name="The Broad Institute Genome Sequencing Center for Infectious Disease"/>
            <person name="Wu L."/>
            <person name="Ma J."/>
        </authorList>
    </citation>
    <scope>NUCLEOTIDE SEQUENCE [LARGE SCALE GENOMIC DNA]</scope>
    <source>
        <strain evidence="3">CCUG 54356</strain>
    </source>
</reference>
<dbReference type="Proteomes" id="UP001597264">
    <property type="component" value="Unassembled WGS sequence"/>
</dbReference>
<proteinExistence type="predicted"/>
<protein>
    <submittedName>
        <fullName evidence="2">Uncharacterized protein</fullName>
    </submittedName>
</protein>
<evidence type="ECO:0000313" key="3">
    <source>
        <dbReference type="Proteomes" id="UP001597264"/>
    </source>
</evidence>
<organism evidence="2 3">
    <name type="scientific">Microbulbifer celer</name>
    <dbReference type="NCBI Taxonomy" id="435905"/>
    <lineage>
        <taxon>Bacteria</taxon>
        <taxon>Pseudomonadati</taxon>
        <taxon>Pseudomonadota</taxon>
        <taxon>Gammaproteobacteria</taxon>
        <taxon>Cellvibrionales</taxon>
        <taxon>Microbulbiferaceae</taxon>
        <taxon>Microbulbifer</taxon>
    </lineage>
</organism>
<evidence type="ECO:0000256" key="1">
    <source>
        <dbReference type="SAM" id="Coils"/>
    </source>
</evidence>
<feature type="coiled-coil region" evidence="1">
    <location>
        <begin position="51"/>
        <end position="78"/>
    </location>
</feature>
<keyword evidence="3" id="KW-1185">Reference proteome</keyword>
<dbReference type="EMBL" id="JBHTLR010000027">
    <property type="protein sequence ID" value="MFD1218132.1"/>
    <property type="molecule type" value="Genomic_DNA"/>
</dbReference>
<gene>
    <name evidence="2" type="ORF">ACFQ2X_16145</name>
</gene>
<keyword evidence="1" id="KW-0175">Coiled coil</keyword>
<name>A0ABW3UD62_9GAMM</name>